<dbReference type="RefSeq" id="WP_296939882.1">
    <property type="nucleotide sequence ID" value="NZ_LT599032.1"/>
</dbReference>
<dbReference type="InterPro" id="IPR055390">
    <property type="entry name" value="AraA_central"/>
</dbReference>
<keyword evidence="3 6" id="KW-0464">Manganese</keyword>
<evidence type="ECO:0000259" key="7">
    <source>
        <dbReference type="Pfam" id="PF02610"/>
    </source>
</evidence>
<evidence type="ECO:0000256" key="6">
    <source>
        <dbReference type="HAMAP-Rule" id="MF_00519"/>
    </source>
</evidence>
<comment type="catalytic activity">
    <reaction evidence="6">
        <text>beta-L-arabinopyranose = L-ribulose</text>
        <dbReference type="Rhea" id="RHEA:14821"/>
        <dbReference type="ChEBI" id="CHEBI:16880"/>
        <dbReference type="ChEBI" id="CHEBI:40886"/>
        <dbReference type="EC" id="5.3.1.4"/>
    </reaction>
</comment>
<feature type="domain" description="L-arabinose isomerase C-terminal" evidence="8">
    <location>
        <begin position="327"/>
        <end position="469"/>
    </location>
</feature>
<dbReference type="UniPathway" id="UPA00145">
    <property type="reaction ID" value="UER00565"/>
</dbReference>
<organism evidence="10">
    <name type="scientific">uncultured Dysgonomonas sp</name>
    <dbReference type="NCBI Taxonomy" id="206096"/>
    <lineage>
        <taxon>Bacteria</taxon>
        <taxon>Pseudomonadati</taxon>
        <taxon>Bacteroidota</taxon>
        <taxon>Bacteroidia</taxon>
        <taxon>Bacteroidales</taxon>
        <taxon>Dysgonomonadaceae</taxon>
        <taxon>Dysgonomonas</taxon>
        <taxon>environmental samples</taxon>
    </lineage>
</organism>
<feature type="binding site" evidence="6">
    <location>
        <position position="447"/>
    </location>
    <ligand>
        <name>Mn(2+)</name>
        <dbReference type="ChEBI" id="CHEBI:29035"/>
    </ligand>
</feature>
<evidence type="ECO:0000256" key="2">
    <source>
        <dbReference type="ARBA" id="ARBA00022935"/>
    </source>
</evidence>
<comment type="similarity">
    <text evidence="6">Belongs to the arabinose isomerase family.</text>
</comment>
<evidence type="ECO:0000256" key="5">
    <source>
        <dbReference type="ARBA" id="ARBA00023277"/>
    </source>
</evidence>
<keyword evidence="1 6" id="KW-0479">Metal-binding</keyword>
<evidence type="ECO:0000256" key="4">
    <source>
        <dbReference type="ARBA" id="ARBA00023235"/>
    </source>
</evidence>
<comment type="pathway">
    <text evidence="6">Carbohydrate degradation; L-arabinose degradation via L-ribulose; D-xylulose 5-phosphate from L-arabinose (bacterial route): step 1/3.</text>
</comment>
<dbReference type="Pfam" id="PF11762">
    <property type="entry name" value="Arabinose_Iso_C"/>
    <property type="match status" value="1"/>
</dbReference>
<gene>
    <name evidence="6 10" type="primary">araA</name>
    <name evidence="10" type="ORF">KL86DYS1_11681</name>
</gene>
<dbReference type="AlphaFoldDB" id="A0A212JAZ4"/>
<accession>A0A212JAZ4</accession>
<dbReference type="InterPro" id="IPR003762">
    <property type="entry name" value="Lara_isomerase"/>
</dbReference>
<dbReference type="SUPFAM" id="SSF53743">
    <property type="entry name" value="FucI/AraA N-terminal and middle domains"/>
    <property type="match status" value="1"/>
</dbReference>
<evidence type="ECO:0000313" key="10">
    <source>
        <dbReference type="EMBL" id="SBV96568.1"/>
    </source>
</evidence>
<dbReference type="InterPro" id="IPR024664">
    <property type="entry name" value="Ara_Isoase_C"/>
</dbReference>
<evidence type="ECO:0000259" key="9">
    <source>
        <dbReference type="Pfam" id="PF24856"/>
    </source>
</evidence>
<sequence>MNFKDLEVWFVTGAQLLYGGDAVVAVDSHSTQMVKALNDSGKLPVKIVYKGTANSSPEVEKVFKDANNDSKCVGVITWMHTFSPAKMWIKGLQNLRKPLMHLHTQFNKEIPWNEIDMDFMNLNQSAHGDREFGHMVSRMRKNRKVVVGHWSEEGVQAKIANWMRVCAGWADSQDMLIIRFGDNMNNVAVTDGDKVEAEMRLGYHVDNAPIATLVPYVEAVTDAEIDALVAEYEKVYDFAADCKKGAEKHQFVRDAAAQEIGLRRFLQDKGAKGFTTSFNELAGMKQLMGFASQRLMAEGYGFGAEGDWKSAALVRTMWVMGQGLPGGQSFLEDYTLNFDGENSTILQSHMLEINPDITGTKPRIEVHFLGIGDARTCARLVFQAHKGEGVAATIVDMGNRFRMIVNEVKVVEPKPLPKLPVACALWKPMPNLEVGAGAWILAGGTHHSSFSFSVTTEMLEDYADIAGIELVTIDENTTINNFKFELKVNEVYYLLNKSLN</sequence>
<dbReference type="InterPro" id="IPR038583">
    <property type="entry name" value="AraA_N_sf"/>
</dbReference>
<dbReference type="PIRSF" id="PIRSF001478">
    <property type="entry name" value="L-ara_isomerase"/>
    <property type="match status" value="1"/>
</dbReference>
<evidence type="ECO:0000256" key="1">
    <source>
        <dbReference type="ARBA" id="ARBA00022723"/>
    </source>
</evidence>
<evidence type="ECO:0000256" key="3">
    <source>
        <dbReference type="ARBA" id="ARBA00023211"/>
    </source>
</evidence>
<dbReference type="Pfam" id="PF02610">
    <property type="entry name" value="AraA_N"/>
    <property type="match status" value="1"/>
</dbReference>
<dbReference type="PANTHER" id="PTHR38464">
    <property type="entry name" value="L-ARABINOSE ISOMERASE"/>
    <property type="match status" value="1"/>
</dbReference>
<feature type="binding site" evidence="6">
    <location>
        <position position="332"/>
    </location>
    <ligand>
        <name>Mn(2+)</name>
        <dbReference type="ChEBI" id="CHEBI:29035"/>
    </ligand>
</feature>
<protein>
    <recommendedName>
        <fullName evidence="6">L-arabinose isomerase</fullName>
        <ecNumber evidence="6">5.3.1.4</ecNumber>
    </recommendedName>
</protein>
<dbReference type="InterPro" id="IPR055389">
    <property type="entry name" value="AraA_N"/>
</dbReference>
<dbReference type="SUPFAM" id="SSF50443">
    <property type="entry name" value="FucI/AraA C-terminal domain-like"/>
    <property type="match status" value="1"/>
</dbReference>
<dbReference type="GO" id="GO:0030145">
    <property type="term" value="F:manganese ion binding"/>
    <property type="evidence" value="ECO:0007669"/>
    <property type="project" value="UniProtKB-UniRule"/>
</dbReference>
<keyword evidence="4 6" id="KW-0413">Isomerase</keyword>
<proteinExistence type="inferred from homology"/>
<name>A0A212JAZ4_9BACT</name>
<dbReference type="InterPro" id="IPR009015">
    <property type="entry name" value="Fucose_isomerase_N/cen_sf"/>
</dbReference>
<feature type="domain" description="L-arabinose isomerase N-terminal" evidence="7">
    <location>
        <begin position="7"/>
        <end position="173"/>
    </location>
</feature>
<dbReference type="Gene3D" id="3.40.50.10940">
    <property type="match status" value="1"/>
</dbReference>
<dbReference type="NCBIfam" id="NF002795">
    <property type="entry name" value="PRK02929.1"/>
    <property type="match status" value="1"/>
</dbReference>
<dbReference type="EC" id="5.3.1.4" evidence="6"/>
<comment type="cofactor">
    <cofactor evidence="6">
        <name>Mn(2+)</name>
        <dbReference type="ChEBI" id="CHEBI:29035"/>
    </cofactor>
    <text evidence="6">Binds 1 Mn(2+) ion per subunit.</text>
</comment>
<evidence type="ECO:0000259" key="8">
    <source>
        <dbReference type="Pfam" id="PF11762"/>
    </source>
</evidence>
<feature type="binding site" evidence="6">
    <location>
        <position position="349"/>
    </location>
    <ligand>
        <name>Mn(2+)</name>
        <dbReference type="ChEBI" id="CHEBI:29035"/>
    </ligand>
</feature>
<dbReference type="GO" id="GO:0005829">
    <property type="term" value="C:cytosol"/>
    <property type="evidence" value="ECO:0007669"/>
    <property type="project" value="TreeGrafter"/>
</dbReference>
<dbReference type="Pfam" id="PF24856">
    <property type="entry name" value="AraA_central"/>
    <property type="match status" value="1"/>
</dbReference>
<dbReference type="HAMAP" id="MF_00519">
    <property type="entry name" value="Arabinose_Isome"/>
    <property type="match status" value="1"/>
</dbReference>
<dbReference type="GO" id="GO:0019569">
    <property type="term" value="P:L-arabinose catabolic process to D-xylulose 5-phosphate"/>
    <property type="evidence" value="ECO:0007669"/>
    <property type="project" value="UniProtKB-UniRule"/>
</dbReference>
<dbReference type="InterPro" id="IPR004216">
    <property type="entry name" value="Fuc/Ara_isomerase_C"/>
</dbReference>
<feature type="binding site" evidence="6">
    <location>
        <position position="305"/>
    </location>
    <ligand>
        <name>Mn(2+)</name>
        <dbReference type="ChEBI" id="CHEBI:29035"/>
    </ligand>
</feature>
<dbReference type="EMBL" id="FLUM01000001">
    <property type="protein sequence ID" value="SBV96568.1"/>
    <property type="molecule type" value="Genomic_DNA"/>
</dbReference>
<keyword evidence="2 6" id="KW-0054">Arabinose catabolism</keyword>
<feature type="domain" description="L-arabinose isomerase central" evidence="9">
    <location>
        <begin position="177"/>
        <end position="323"/>
    </location>
</feature>
<reference evidence="10" key="1">
    <citation type="submission" date="2016-04" db="EMBL/GenBank/DDBJ databases">
        <authorList>
            <person name="Evans L.H."/>
            <person name="Alamgir A."/>
            <person name="Owens N."/>
            <person name="Weber N.D."/>
            <person name="Virtaneva K."/>
            <person name="Barbian K."/>
            <person name="Babar A."/>
            <person name="Rosenke K."/>
        </authorList>
    </citation>
    <scope>NUCLEOTIDE SEQUENCE</scope>
    <source>
        <strain evidence="10">86-1</strain>
    </source>
</reference>
<dbReference type="PANTHER" id="PTHR38464:SF1">
    <property type="entry name" value="L-ARABINOSE ISOMERASE"/>
    <property type="match status" value="1"/>
</dbReference>
<comment type="function">
    <text evidence="6">Catalyzes the conversion of L-arabinose to L-ribulose.</text>
</comment>
<dbReference type="GO" id="GO:0008733">
    <property type="term" value="F:L-arabinose isomerase activity"/>
    <property type="evidence" value="ECO:0007669"/>
    <property type="project" value="UniProtKB-UniRule"/>
</dbReference>
<keyword evidence="5 6" id="KW-0119">Carbohydrate metabolism</keyword>